<feature type="transmembrane region" description="Helical" evidence="1">
    <location>
        <begin position="103"/>
        <end position="122"/>
    </location>
</feature>
<comment type="caution">
    <text evidence="2">The sequence shown here is derived from an EMBL/GenBank/DDBJ whole genome shotgun (WGS) entry which is preliminary data.</text>
</comment>
<keyword evidence="1" id="KW-1133">Transmembrane helix</keyword>
<evidence type="ECO:0000256" key="1">
    <source>
        <dbReference type="SAM" id="Phobius"/>
    </source>
</evidence>
<protein>
    <submittedName>
        <fullName evidence="2">Uncharacterized protein</fullName>
    </submittedName>
</protein>
<dbReference type="AlphaFoldDB" id="E6PXY3"/>
<keyword evidence="1" id="KW-0472">Membrane</keyword>
<sequence length="248" mass="27634">MDERQSFFEDDDDDTLLFEKLQEHVLEKYPNPERVGCIDHSTLKTWVYSPQKLDLSDPKYLHVLKCAESTRELIELRRLRNEQSERAKIGVPSPQHPASNWRWAVFASVILCCLAVAGVLYWRTHLVTTPAQFAESTPVAVTIDLSQAGTTRGTDTTTVPAVILPRRVVAAHVILPNFSPGGNYVVSVTTNRNDTSEKASGRAVANVQGFHADLTVALDLRNLPPGTYFLATTHEGDPASYFYPLTVR</sequence>
<name>E6PXY3_9ZZZZ</name>
<keyword evidence="1" id="KW-0812">Transmembrane</keyword>
<dbReference type="EMBL" id="CABN01000051">
    <property type="protein sequence ID" value="CBH99792.1"/>
    <property type="molecule type" value="Genomic_DNA"/>
</dbReference>
<reference evidence="2" key="1">
    <citation type="submission" date="2009-10" db="EMBL/GenBank/DDBJ databases">
        <title>Diversity of trophic interactions inside an arsenic-rich microbial ecosystem.</title>
        <authorList>
            <person name="Bertin P.N."/>
            <person name="Heinrich-Salmeron A."/>
            <person name="Pelletier E."/>
            <person name="Goulhen-Chollet F."/>
            <person name="Arsene-Ploetze F."/>
            <person name="Gallien S."/>
            <person name="Calteau A."/>
            <person name="Vallenet D."/>
            <person name="Casiot C."/>
            <person name="Chane-Woon-Ming B."/>
            <person name="Giloteaux L."/>
            <person name="Barakat M."/>
            <person name="Bonnefoy V."/>
            <person name="Bruneel O."/>
            <person name="Chandler M."/>
            <person name="Cleiss J."/>
            <person name="Duran R."/>
            <person name="Elbaz-Poulichet F."/>
            <person name="Fonknechten N."/>
            <person name="Lauga B."/>
            <person name="Mornico D."/>
            <person name="Ortet P."/>
            <person name="Schaeffer C."/>
            <person name="Siguier P."/>
            <person name="Alexander Thil Smith A."/>
            <person name="Van Dorsselaer A."/>
            <person name="Weissenbach J."/>
            <person name="Medigue C."/>
            <person name="Le Paslier D."/>
        </authorList>
    </citation>
    <scope>NUCLEOTIDE SEQUENCE</scope>
</reference>
<accession>E6PXY3</accession>
<gene>
    <name evidence="2" type="ORF">CARN3_0744</name>
</gene>
<evidence type="ECO:0000313" key="2">
    <source>
        <dbReference type="EMBL" id="CBH99792.1"/>
    </source>
</evidence>
<proteinExistence type="predicted"/>
<organism evidence="2">
    <name type="scientific">mine drainage metagenome</name>
    <dbReference type="NCBI Taxonomy" id="410659"/>
    <lineage>
        <taxon>unclassified sequences</taxon>
        <taxon>metagenomes</taxon>
        <taxon>ecological metagenomes</taxon>
    </lineage>
</organism>